<dbReference type="AlphaFoldDB" id="A0A329R2N8"/>
<dbReference type="EMBL" id="QMIG01000001">
    <property type="protein sequence ID" value="RAW18801.1"/>
    <property type="molecule type" value="Genomic_DNA"/>
</dbReference>
<organism evidence="1 2">
    <name type="scientific">Phytoactinopolyspora halophila</name>
    <dbReference type="NCBI Taxonomy" id="1981511"/>
    <lineage>
        <taxon>Bacteria</taxon>
        <taxon>Bacillati</taxon>
        <taxon>Actinomycetota</taxon>
        <taxon>Actinomycetes</taxon>
        <taxon>Jiangellales</taxon>
        <taxon>Jiangellaceae</taxon>
        <taxon>Phytoactinopolyspora</taxon>
    </lineage>
</organism>
<evidence type="ECO:0000313" key="1">
    <source>
        <dbReference type="EMBL" id="RAW18801.1"/>
    </source>
</evidence>
<dbReference type="OrthoDB" id="3266223at2"/>
<name>A0A329R2N8_9ACTN</name>
<reference evidence="1 2" key="1">
    <citation type="submission" date="2018-06" db="EMBL/GenBank/DDBJ databases">
        <title>Phytoactinopolyspora halophila sp. nov., a novel halophilic actinomycete isolated from a saline soil in China.</title>
        <authorList>
            <person name="Tang S.-K."/>
        </authorList>
    </citation>
    <scope>NUCLEOTIDE SEQUENCE [LARGE SCALE GENOMIC DNA]</scope>
    <source>
        <strain evidence="1 2">YIM 96934</strain>
    </source>
</reference>
<protein>
    <submittedName>
        <fullName evidence="1">Uncharacterized protein</fullName>
    </submittedName>
</protein>
<accession>A0A329R2N8</accession>
<dbReference type="RefSeq" id="WP_112256513.1">
    <property type="nucleotide sequence ID" value="NZ_QMIG01000001.1"/>
</dbReference>
<comment type="caution">
    <text evidence="1">The sequence shown here is derived from an EMBL/GenBank/DDBJ whole genome shotgun (WGS) entry which is preliminary data.</text>
</comment>
<evidence type="ECO:0000313" key="2">
    <source>
        <dbReference type="Proteomes" id="UP000250462"/>
    </source>
</evidence>
<proteinExistence type="predicted"/>
<keyword evidence="2" id="KW-1185">Reference proteome</keyword>
<dbReference type="InterPro" id="IPR047681">
    <property type="entry name" value="PPA1309-like"/>
</dbReference>
<gene>
    <name evidence="1" type="ORF">DPM12_01685</name>
</gene>
<dbReference type="NCBIfam" id="NF040618">
    <property type="entry name" value="PPA1309_fam"/>
    <property type="match status" value="1"/>
</dbReference>
<dbReference type="Proteomes" id="UP000250462">
    <property type="component" value="Unassembled WGS sequence"/>
</dbReference>
<sequence>MSNEQNASARTAAATSPLARAVTEIEQHVTANGWDQQPRLYALAPTADLVEREPDLAERLGLTQATAADGSLTPIEQDLPDQPIEDLLPTITWPDSVDGCVLAIERIVLPPGAEEHVPDDDTAAIAWAQNHPNRTDVRVVVGVLRDGSRTCVVRVRGYEQEDELIHDAELSAEIGNALADTFT</sequence>